<name>A0A3M7BUH0_HORWE</name>
<dbReference type="PANTHER" id="PTHR42336">
    <property type="entry name" value="THIOREDOXIN DOMAIN-CONTAINING PROTEIN-RELATED"/>
    <property type="match status" value="1"/>
</dbReference>
<reference evidence="2 3" key="1">
    <citation type="journal article" date="2018" name="BMC Genomics">
        <title>Genomic evidence for intraspecific hybridization in a clonal and extremely halotolerant yeast.</title>
        <authorList>
            <person name="Gostincar C."/>
            <person name="Stajich J.E."/>
            <person name="Zupancic J."/>
            <person name="Zalar P."/>
            <person name="Gunde-Cimerman N."/>
        </authorList>
    </citation>
    <scope>NUCLEOTIDE SEQUENCE [LARGE SCALE GENOMIC DNA]</scope>
    <source>
        <strain evidence="2 3">EXF-2682</strain>
    </source>
</reference>
<protein>
    <recommendedName>
        <fullName evidence="4">Alkyl hydroperoxide reductase subunit C/ Thiol specific antioxidant domain-containing protein</fullName>
    </recommendedName>
</protein>
<gene>
    <name evidence="2" type="ORF">D0863_16328</name>
</gene>
<evidence type="ECO:0000313" key="3">
    <source>
        <dbReference type="Proteomes" id="UP000269276"/>
    </source>
</evidence>
<dbReference type="AlphaFoldDB" id="A0A3M7BUH0"/>
<dbReference type="Gene3D" id="3.40.30.10">
    <property type="entry name" value="Glutaredoxin"/>
    <property type="match status" value="1"/>
</dbReference>
<evidence type="ECO:0008006" key="4">
    <source>
        <dbReference type="Google" id="ProtNLM"/>
    </source>
</evidence>
<dbReference type="VEuPathDB" id="FungiDB:BTJ68_15356"/>
<evidence type="ECO:0000313" key="2">
    <source>
        <dbReference type="EMBL" id="RMY43256.1"/>
    </source>
</evidence>
<accession>A0A3M7BUH0</accession>
<feature type="region of interest" description="Disordered" evidence="1">
    <location>
        <begin position="1"/>
        <end position="56"/>
    </location>
</feature>
<dbReference type="OrthoDB" id="40334at2759"/>
<sequence>MSLQQELSSWFAPKPPAVDKDNNKNEKDEDDIPPVPQIGDKPPSVPKLSFQPSPDGGPKPTILAFLRHCGCPFAEKTFLNLRETAREHRGSGSSPQDSIDFIAISHSSPAATETWLQSLPQAGSEPRNLRVVVDEDLEIYRAWGLGVAGYAHVLSPSALGEVWRLGSEEGIWNRPTESGSRWQVSGFFAVGVDGKGGGDGMVVKWGRAAERADDVPDFEEGVRALGR</sequence>
<dbReference type="SUPFAM" id="SSF52833">
    <property type="entry name" value="Thioredoxin-like"/>
    <property type="match status" value="1"/>
</dbReference>
<organism evidence="2 3">
    <name type="scientific">Hortaea werneckii</name>
    <name type="common">Black yeast</name>
    <name type="synonym">Cladosporium werneckii</name>
    <dbReference type="NCBI Taxonomy" id="91943"/>
    <lineage>
        <taxon>Eukaryota</taxon>
        <taxon>Fungi</taxon>
        <taxon>Dikarya</taxon>
        <taxon>Ascomycota</taxon>
        <taxon>Pezizomycotina</taxon>
        <taxon>Dothideomycetes</taxon>
        <taxon>Dothideomycetidae</taxon>
        <taxon>Mycosphaerellales</taxon>
        <taxon>Teratosphaeriaceae</taxon>
        <taxon>Hortaea</taxon>
    </lineage>
</organism>
<evidence type="ECO:0000256" key="1">
    <source>
        <dbReference type="SAM" id="MobiDB-lite"/>
    </source>
</evidence>
<feature type="compositionally biased region" description="Basic and acidic residues" evidence="1">
    <location>
        <begin position="17"/>
        <end position="27"/>
    </location>
</feature>
<comment type="caution">
    <text evidence="2">The sequence shown here is derived from an EMBL/GenBank/DDBJ whole genome shotgun (WGS) entry which is preliminary data.</text>
</comment>
<dbReference type="PANTHER" id="PTHR42336:SF1">
    <property type="entry name" value="ALKYL HYDROPEROXIDE REDUCTASE SUBUNIT C_ THIOL SPECIFIC ANTIOXIDANT DOMAIN-CONTAINING PROTEIN"/>
    <property type="match status" value="1"/>
</dbReference>
<dbReference type="EMBL" id="QWIP01001844">
    <property type="protein sequence ID" value="RMY43256.1"/>
    <property type="molecule type" value="Genomic_DNA"/>
</dbReference>
<dbReference type="InterPro" id="IPR036249">
    <property type="entry name" value="Thioredoxin-like_sf"/>
</dbReference>
<dbReference type="Proteomes" id="UP000269276">
    <property type="component" value="Unassembled WGS sequence"/>
</dbReference>
<proteinExistence type="predicted"/>